<reference evidence="3" key="1">
    <citation type="journal article" date="2019" name="Environ. Microbiol.">
        <title>Fungal ecological strategies reflected in gene transcription - a case study of two litter decomposers.</title>
        <authorList>
            <person name="Barbi F."/>
            <person name="Kohler A."/>
            <person name="Barry K."/>
            <person name="Baskaran P."/>
            <person name="Daum C."/>
            <person name="Fauchery L."/>
            <person name="Ihrmark K."/>
            <person name="Kuo A."/>
            <person name="LaButti K."/>
            <person name="Lipzen A."/>
            <person name="Morin E."/>
            <person name="Grigoriev I.V."/>
            <person name="Henrissat B."/>
            <person name="Lindahl B."/>
            <person name="Martin F."/>
        </authorList>
    </citation>
    <scope>NUCLEOTIDE SEQUENCE</scope>
    <source>
        <strain evidence="3">JB14</strain>
    </source>
</reference>
<proteinExistence type="predicted"/>
<keyword evidence="1" id="KW-0812">Transmembrane</keyword>
<evidence type="ECO:0000259" key="2">
    <source>
        <dbReference type="Pfam" id="PF20152"/>
    </source>
</evidence>
<feature type="transmembrane region" description="Helical" evidence="1">
    <location>
        <begin position="146"/>
        <end position="172"/>
    </location>
</feature>
<dbReference type="OrthoDB" id="3231781at2759"/>
<feature type="domain" description="DUF6534" evidence="2">
    <location>
        <begin position="194"/>
        <end position="277"/>
    </location>
</feature>
<evidence type="ECO:0000313" key="4">
    <source>
        <dbReference type="Proteomes" id="UP000799118"/>
    </source>
</evidence>
<feature type="transmembrane region" description="Helical" evidence="1">
    <location>
        <begin position="220"/>
        <end position="245"/>
    </location>
</feature>
<dbReference type="InterPro" id="IPR045339">
    <property type="entry name" value="DUF6534"/>
</dbReference>
<feature type="transmembrane region" description="Helical" evidence="1">
    <location>
        <begin position="75"/>
        <end position="94"/>
    </location>
</feature>
<keyword evidence="1" id="KW-0472">Membrane</keyword>
<name>A0A6A4H431_9AGAR</name>
<sequence length="341" mass="38171">MGTSILLIFRYVALAPALHLEGFRRSSMTPSDSVQVTLGGLQVSVLIATFVYAISCFQVFLYWRSRSNDRLGLRILVWIVWLFETTHTTCFWIFLFTITVKYSGLPEELERRHWSIDASIVFHGLITCCVQSYYSYRVYVLSGRMLIPILCWIGLALECFGSIAAAFVLYHVGPVVFSADWNLFPTLLITVDLAVGVVNTTSLCYYLYTRKTGIKSTDQLVTTLIEWFVESGLIIALAALGMLLACVLTPNTDVYLSMTSFYAKFYSNSLLASLNGRGPFSPFRKSVPTSTQGDTKTGLCFAVQVTQVVFSTAVDHENLTSFSDVRDIQRLHAPIPTNVQK</sequence>
<evidence type="ECO:0000256" key="1">
    <source>
        <dbReference type="SAM" id="Phobius"/>
    </source>
</evidence>
<dbReference type="EMBL" id="ML769596">
    <property type="protein sequence ID" value="KAE9392438.1"/>
    <property type="molecule type" value="Genomic_DNA"/>
</dbReference>
<accession>A0A6A4H431</accession>
<dbReference type="Proteomes" id="UP000799118">
    <property type="component" value="Unassembled WGS sequence"/>
</dbReference>
<dbReference type="Pfam" id="PF20152">
    <property type="entry name" value="DUF6534"/>
    <property type="match status" value="1"/>
</dbReference>
<keyword evidence="1" id="KW-1133">Transmembrane helix</keyword>
<dbReference type="PANTHER" id="PTHR40465">
    <property type="entry name" value="CHROMOSOME 1, WHOLE GENOME SHOTGUN SEQUENCE"/>
    <property type="match status" value="1"/>
</dbReference>
<protein>
    <recommendedName>
        <fullName evidence="2">DUF6534 domain-containing protein</fullName>
    </recommendedName>
</protein>
<feature type="transmembrane region" description="Helical" evidence="1">
    <location>
        <begin position="114"/>
        <end position="134"/>
    </location>
</feature>
<dbReference type="PANTHER" id="PTHR40465:SF1">
    <property type="entry name" value="DUF6534 DOMAIN-CONTAINING PROTEIN"/>
    <property type="match status" value="1"/>
</dbReference>
<feature type="transmembrane region" description="Helical" evidence="1">
    <location>
        <begin position="184"/>
        <end position="208"/>
    </location>
</feature>
<organism evidence="3 4">
    <name type="scientific">Gymnopus androsaceus JB14</name>
    <dbReference type="NCBI Taxonomy" id="1447944"/>
    <lineage>
        <taxon>Eukaryota</taxon>
        <taxon>Fungi</taxon>
        <taxon>Dikarya</taxon>
        <taxon>Basidiomycota</taxon>
        <taxon>Agaricomycotina</taxon>
        <taxon>Agaricomycetes</taxon>
        <taxon>Agaricomycetidae</taxon>
        <taxon>Agaricales</taxon>
        <taxon>Marasmiineae</taxon>
        <taxon>Omphalotaceae</taxon>
        <taxon>Gymnopus</taxon>
    </lineage>
</organism>
<dbReference type="AlphaFoldDB" id="A0A6A4H431"/>
<keyword evidence="4" id="KW-1185">Reference proteome</keyword>
<gene>
    <name evidence="3" type="ORF">BT96DRAFT_274984</name>
</gene>
<feature type="transmembrane region" description="Helical" evidence="1">
    <location>
        <begin position="41"/>
        <end position="63"/>
    </location>
</feature>
<evidence type="ECO:0000313" key="3">
    <source>
        <dbReference type="EMBL" id="KAE9392438.1"/>
    </source>
</evidence>